<dbReference type="RefSeq" id="YP_009034060.1">
    <property type="nucleotide sequence ID" value="NC_024173.1"/>
</dbReference>
<dbReference type="InterPro" id="IPR000568">
    <property type="entry name" value="ATP_synth_F0_asu"/>
</dbReference>
<feature type="transmembrane region" description="Helical" evidence="12">
    <location>
        <begin position="204"/>
        <end position="225"/>
    </location>
</feature>
<dbReference type="GeneID" id="19524169"/>
<feature type="transmembrane region" description="Helical" evidence="12">
    <location>
        <begin position="136"/>
        <end position="157"/>
    </location>
</feature>
<keyword evidence="8" id="KW-0406">Ion transport</keyword>
<dbReference type="EMBL" id="KJ534306">
    <property type="protein sequence ID" value="AHZ60672.1"/>
    <property type="molecule type" value="Genomic_DNA"/>
</dbReference>
<evidence type="ECO:0000256" key="12">
    <source>
        <dbReference type="SAM" id="Phobius"/>
    </source>
</evidence>
<comment type="similarity">
    <text evidence="2">Belongs to the ATPase A chain family.</text>
</comment>
<feature type="transmembrane region" description="Helical" evidence="12">
    <location>
        <begin position="101"/>
        <end position="124"/>
    </location>
</feature>
<keyword evidence="9 12" id="KW-0472">Membrane</keyword>
<dbReference type="CDD" id="cd00310">
    <property type="entry name" value="ATP-synt_Fo_a_6"/>
    <property type="match status" value="1"/>
</dbReference>
<evidence type="ECO:0000256" key="8">
    <source>
        <dbReference type="ARBA" id="ARBA00023065"/>
    </source>
</evidence>
<comment type="subcellular location">
    <subcellularLocation>
        <location evidence="1">Membrane</location>
        <topology evidence="1">Multi-pass membrane protein</topology>
    </subcellularLocation>
    <subcellularLocation>
        <location evidence="11">Mitochondrion inner membrane</location>
        <topology evidence="11">Multi-pass membrane protein</topology>
    </subcellularLocation>
</comment>
<protein>
    <recommendedName>
        <fullName evidence="11">ATP synthase subunit a</fullName>
    </recommendedName>
</protein>
<dbReference type="GO" id="GO:0045259">
    <property type="term" value="C:proton-transporting ATP synthase complex"/>
    <property type="evidence" value="ECO:0007669"/>
    <property type="project" value="UniProtKB-KW"/>
</dbReference>
<keyword evidence="13" id="KW-0496">Mitochondrion</keyword>
<evidence type="ECO:0000313" key="13">
    <source>
        <dbReference type="EMBL" id="AHZ60672.1"/>
    </source>
</evidence>
<dbReference type="InterPro" id="IPR045083">
    <property type="entry name" value="ATP_synth_F0_asu_bact/mt"/>
</dbReference>
<dbReference type="GO" id="GO:0005743">
    <property type="term" value="C:mitochondrial inner membrane"/>
    <property type="evidence" value="ECO:0007669"/>
    <property type="project" value="UniProtKB-SubCell"/>
</dbReference>
<dbReference type="CTD" id="4508"/>
<feature type="transmembrane region" description="Helical" evidence="12">
    <location>
        <begin position="20"/>
        <end position="50"/>
    </location>
</feature>
<proteinExistence type="inferred from homology"/>
<dbReference type="PANTHER" id="PTHR11410">
    <property type="entry name" value="ATP SYNTHASE SUBUNIT A"/>
    <property type="match status" value="1"/>
</dbReference>
<keyword evidence="4" id="KW-0138">CF(0)</keyword>
<dbReference type="Gene3D" id="1.20.120.220">
    <property type="entry name" value="ATP synthase, F0 complex, subunit A"/>
    <property type="match status" value="1"/>
</dbReference>
<feature type="transmembrane region" description="Helical" evidence="12">
    <location>
        <begin position="71"/>
        <end position="95"/>
    </location>
</feature>
<dbReference type="PROSITE" id="PS00449">
    <property type="entry name" value="ATPASE_A"/>
    <property type="match status" value="1"/>
</dbReference>
<keyword evidence="3" id="KW-0813">Transport</keyword>
<dbReference type="AlphaFoldDB" id="A0A059UEY5"/>
<evidence type="ECO:0000256" key="1">
    <source>
        <dbReference type="ARBA" id="ARBA00004141"/>
    </source>
</evidence>
<dbReference type="InterPro" id="IPR023011">
    <property type="entry name" value="ATP_synth_F0_asu_AS"/>
</dbReference>
<evidence type="ECO:0000256" key="7">
    <source>
        <dbReference type="ARBA" id="ARBA00022989"/>
    </source>
</evidence>
<keyword evidence="5 12" id="KW-0812">Transmembrane</keyword>
<keyword evidence="6" id="KW-0375">Hydrogen ion transport</keyword>
<dbReference type="GO" id="GO:0046933">
    <property type="term" value="F:proton-transporting ATP synthase activity, rotational mechanism"/>
    <property type="evidence" value="ECO:0007669"/>
    <property type="project" value="TreeGrafter"/>
</dbReference>
<dbReference type="PANTHER" id="PTHR11410:SF0">
    <property type="entry name" value="ATP SYNTHASE SUBUNIT A"/>
    <property type="match status" value="1"/>
</dbReference>
<geneLocation type="mitochondrion" evidence="13"/>
<dbReference type="InterPro" id="IPR035908">
    <property type="entry name" value="F0_ATP_A_sf"/>
</dbReference>
<reference evidence="13" key="1">
    <citation type="journal article" date="2014" name="Mitochondrial DNA">
        <title>The complete mitochondrial genomes of two chiton species (Sypharochiton pelliserpentis and Sypharochiton sinclairi) obtained using Illumina next generation sequencing.</title>
        <authorList>
            <person name="Veale A.J."/>
            <person name="Williams L."/>
            <person name="Tsai P."/>
            <person name="Thakur V."/>
            <person name="Lavery S."/>
        </authorList>
    </citation>
    <scope>NUCLEOTIDE SEQUENCE</scope>
</reference>
<name>A0A059UEY5_9MOLL</name>
<evidence type="ECO:0000256" key="6">
    <source>
        <dbReference type="ARBA" id="ARBA00022781"/>
    </source>
</evidence>
<evidence type="ECO:0000256" key="3">
    <source>
        <dbReference type="ARBA" id="ARBA00022448"/>
    </source>
</evidence>
<evidence type="ECO:0000256" key="9">
    <source>
        <dbReference type="ARBA" id="ARBA00023136"/>
    </source>
</evidence>
<accession>A0A059UEY5</accession>
<evidence type="ECO:0000256" key="4">
    <source>
        <dbReference type="ARBA" id="ARBA00022547"/>
    </source>
</evidence>
<feature type="transmembrane region" description="Helical" evidence="12">
    <location>
        <begin position="169"/>
        <end position="197"/>
    </location>
</feature>
<evidence type="ECO:0000256" key="2">
    <source>
        <dbReference type="ARBA" id="ARBA00006810"/>
    </source>
</evidence>
<dbReference type="PRINTS" id="PR00123">
    <property type="entry name" value="ATPASEA"/>
</dbReference>
<sequence length="234" mass="26550">MLMDIFSSFDEQNFTILSKFPFIWTIGSLPLLVLQSQYWLSFSRILMMIFKPKSFMVTQILRTSGKNLNGFINIMSGIFLMLIFINILGLLPYVFSLSSHLTFAFSFGAPLWLSLILSGIFFNFSSVISHLLPQGAPIFLSPFLVLVETVSISVRPITLSIRLVANMSAGHIILGLVGAYLSVSIFIYSFFIIMILIAVEIFYFMFEIGVSLIQAYIFSLLITLYSEDHPMYYT</sequence>
<dbReference type="NCBIfam" id="TIGR01131">
    <property type="entry name" value="ATP_synt_6_or_A"/>
    <property type="match status" value="1"/>
</dbReference>
<evidence type="ECO:0000256" key="11">
    <source>
        <dbReference type="RuleBase" id="RU004450"/>
    </source>
</evidence>
<dbReference type="SUPFAM" id="SSF81336">
    <property type="entry name" value="F1F0 ATP synthase subunit A"/>
    <property type="match status" value="1"/>
</dbReference>
<gene>
    <name evidence="13" type="primary">ATP6</name>
</gene>
<keyword evidence="10" id="KW-0066">ATP synthesis</keyword>
<dbReference type="Pfam" id="PF00119">
    <property type="entry name" value="ATP-synt_A"/>
    <property type="match status" value="1"/>
</dbReference>
<evidence type="ECO:0000256" key="5">
    <source>
        <dbReference type="ARBA" id="ARBA00022692"/>
    </source>
</evidence>
<evidence type="ECO:0000256" key="10">
    <source>
        <dbReference type="ARBA" id="ARBA00023310"/>
    </source>
</evidence>
<keyword evidence="7 12" id="KW-1133">Transmembrane helix</keyword>
<organism evidence="13">
    <name type="scientific">Sypharochiton sinclairi</name>
    <dbReference type="NCBI Taxonomy" id="1117399"/>
    <lineage>
        <taxon>Eukaryota</taxon>
        <taxon>Metazoa</taxon>
        <taxon>Spiralia</taxon>
        <taxon>Lophotrochozoa</taxon>
        <taxon>Mollusca</taxon>
        <taxon>Polyplacophora</taxon>
        <taxon>Neoloricata</taxon>
        <taxon>Chitonida</taxon>
        <taxon>Chitonina</taxon>
        <taxon>Chitonidae</taxon>
        <taxon>Chitoninae</taxon>
        <taxon>Sypharochiton</taxon>
    </lineage>
</organism>